<organism evidence="2 3">
    <name type="scientific">Lithocarpus litseifolius</name>
    <dbReference type="NCBI Taxonomy" id="425828"/>
    <lineage>
        <taxon>Eukaryota</taxon>
        <taxon>Viridiplantae</taxon>
        <taxon>Streptophyta</taxon>
        <taxon>Embryophyta</taxon>
        <taxon>Tracheophyta</taxon>
        <taxon>Spermatophyta</taxon>
        <taxon>Magnoliopsida</taxon>
        <taxon>eudicotyledons</taxon>
        <taxon>Gunneridae</taxon>
        <taxon>Pentapetalae</taxon>
        <taxon>rosids</taxon>
        <taxon>fabids</taxon>
        <taxon>Fagales</taxon>
        <taxon>Fagaceae</taxon>
        <taxon>Lithocarpus</taxon>
    </lineage>
</organism>
<sequence>PLCKVQKLNLGRGKIGWISFKYEKLPNFCYWWGSLFHDDKDCETWLSNKFSLPIESQEYSAWLRAP</sequence>
<gene>
    <name evidence="2" type="ORF">SO802_011128</name>
</gene>
<comment type="caution">
    <text evidence="2">The sequence shown here is derived from an EMBL/GenBank/DDBJ whole genome shotgun (WGS) entry which is preliminary data.</text>
</comment>
<evidence type="ECO:0000259" key="1">
    <source>
        <dbReference type="Pfam" id="PF14392"/>
    </source>
</evidence>
<reference evidence="2 3" key="1">
    <citation type="submission" date="2024-01" db="EMBL/GenBank/DDBJ databases">
        <title>A telomere-to-telomere, gap-free genome of sweet tea (Lithocarpus litseifolius).</title>
        <authorList>
            <person name="Zhou J."/>
        </authorList>
    </citation>
    <scope>NUCLEOTIDE SEQUENCE [LARGE SCALE GENOMIC DNA]</scope>
    <source>
        <strain evidence="2">Zhou-2022a</strain>
        <tissue evidence="2">Leaf</tissue>
    </source>
</reference>
<feature type="non-terminal residue" evidence="2">
    <location>
        <position position="1"/>
    </location>
</feature>
<dbReference type="AlphaFoldDB" id="A0AAW2DGQ4"/>
<keyword evidence="3" id="KW-1185">Reference proteome</keyword>
<dbReference type="Proteomes" id="UP001459277">
    <property type="component" value="Unassembled WGS sequence"/>
</dbReference>
<evidence type="ECO:0000313" key="3">
    <source>
        <dbReference type="Proteomes" id="UP001459277"/>
    </source>
</evidence>
<feature type="domain" description="Zinc knuckle CX2CX4HX4C" evidence="1">
    <location>
        <begin position="1"/>
        <end position="43"/>
    </location>
</feature>
<proteinExistence type="predicted"/>
<dbReference type="InterPro" id="IPR025836">
    <property type="entry name" value="Zn_knuckle_CX2CX4HX4C"/>
</dbReference>
<dbReference type="EMBL" id="JAZDWU010000003">
    <property type="protein sequence ID" value="KAL0009626.1"/>
    <property type="molecule type" value="Genomic_DNA"/>
</dbReference>
<dbReference type="Pfam" id="PF14392">
    <property type="entry name" value="zf-CCHC_4"/>
    <property type="match status" value="1"/>
</dbReference>
<name>A0AAW2DGQ4_9ROSI</name>
<evidence type="ECO:0000313" key="2">
    <source>
        <dbReference type="EMBL" id="KAL0009626.1"/>
    </source>
</evidence>
<protein>
    <recommendedName>
        <fullName evidence="1">Zinc knuckle CX2CX4HX4C domain-containing protein</fullName>
    </recommendedName>
</protein>
<accession>A0AAW2DGQ4</accession>